<evidence type="ECO:0000313" key="1">
    <source>
        <dbReference type="EMBL" id="SDP81677.1"/>
    </source>
</evidence>
<sequence>MLANWSAGDVQALVALVAPMFYLQGRSRAKGEV</sequence>
<evidence type="ECO:0000313" key="2">
    <source>
        <dbReference type="Proteomes" id="UP000199691"/>
    </source>
</evidence>
<organism evidence="1 2">
    <name type="scientific">Lentzea jiangxiensis</name>
    <dbReference type="NCBI Taxonomy" id="641025"/>
    <lineage>
        <taxon>Bacteria</taxon>
        <taxon>Bacillati</taxon>
        <taxon>Actinomycetota</taxon>
        <taxon>Actinomycetes</taxon>
        <taxon>Pseudonocardiales</taxon>
        <taxon>Pseudonocardiaceae</taxon>
        <taxon>Lentzea</taxon>
    </lineage>
</organism>
<proteinExistence type="predicted"/>
<dbReference type="EMBL" id="FNIX01000015">
    <property type="protein sequence ID" value="SDP81677.1"/>
    <property type="molecule type" value="Genomic_DNA"/>
</dbReference>
<gene>
    <name evidence="1" type="ORF">SAMN05421507_115132</name>
</gene>
<name>A0A1H0VT33_9PSEU</name>
<accession>A0A1H0VT33</accession>
<keyword evidence="2" id="KW-1185">Reference proteome</keyword>
<dbReference type="STRING" id="641025.SAMN05421507_115132"/>
<dbReference type="Proteomes" id="UP000199691">
    <property type="component" value="Unassembled WGS sequence"/>
</dbReference>
<reference evidence="2" key="1">
    <citation type="submission" date="2016-10" db="EMBL/GenBank/DDBJ databases">
        <authorList>
            <person name="Varghese N."/>
            <person name="Submissions S."/>
        </authorList>
    </citation>
    <scope>NUCLEOTIDE SEQUENCE [LARGE SCALE GENOMIC DNA]</scope>
    <source>
        <strain evidence="2">CGMCC 4.6609</strain>
    </source>
</reference>
<protein>
    <submittedName>
        <fullName evidence="1">Uncharacterized protein</fullName>
    </submittedName>
</protein>
<dbReference type="AlphaFoldDB" id="A0A1H0VT33"/>